<feature type="region of interest" description="Disordered" evidence="10">
    <location>
        <begin position="300"/>
        <end position="337"/>
    </location>
</feature>
<dbReference type="Gene3D" id="1.20.120.1070">
    <property type="entry name" value="Translation initiation factor eIF-2B, N-terminal domain"/>
    <property type="match status" value="1"/>
</dbReference>
<feature type="compositionally biased region" description="Low complexity" evidence="10">
    <location>
        <begin position="300"/>
        <end position="311"/>
    </location>
</feature>
<gene>
    <name evidence="11" type="ORF">A4X13_0g6450</name>
</gene>
<evidence type="ECO:0000256" key="8">
    <source>
        <dbReference type="ARBA" id="ARBA00046432"/>
    </source>
</evidence>
<keyword evidence="3" id="KW-0963">Cytoplasm</keyword>
<evidence type="ECO:0000256" key="7">
    <source>
        <dbReference type="ARBA" id="ARBA00044236"/>
    </source>
</evidence>
<dbReference type="InterPro" id="IPR042529">
    <property type="entry name" value="IF_2B-like_C"/>
</dbReference>
<evidence type="ECO:0000313" key="12">
    <source>
        <dbReference type="Proteomes" id="UP000077521"/>
    </source>
</evidence>
<dbReference type="AlphaFoldDB" id="A0A177TK23"/>
<dbReference type="EMBL" id="LWDF02000616">
    <property type="protein sequence ID" value="KAE8244602.1"/>
    <property type="molecule type" value="Genomic_DNA"/>
</dbReference>
<keyword evidence="4" id="KW-0396">Initiation factor</keyword>
<dbReference type="PANTHER" id="PTHR45860">
    <property type="entry name" value="TRANSLATION INITIATION FACTOR EIF-2B SUBUNIT ALPHA"/>
    <property type="match status" value="1"/>
</dbReference>
<reference evidence="11" key="2">
    <citation type="journal article" date="2019" name="IMA Fungus">
        <title>Genome sequencing and comparison of five Tilletia species to identify candidate genes for the detection of regulated species infecting wheat.</title>
        <authorList>
            <person name="Nguyen H.D.T."/>
            <person name="Sultana T."/>
            <person name="Kesanakurti P."/>
            <person name="Hambleton S."/>
        </authorList>
    </citation>
    <scope>NUCLEOTIDE SEQUENCE</scope>
    <source>
        <strain evidence="11">DAOMC 236416</strain>
    </source>
</reference>
<comment type="subcellular location">
    <subcellularLocation>
        <location evidence="1">Cytoplasm</location>
        <location evidence="1">Cytosol</location>
    </subcellularLocation>
</comment>
<evidence type="ECO:0000256" key="9">
    <source>
        <dbReference type="RuleBase" id="RU003814"/>
    </source>
</evidence>
<name>A0A177TK23_9BASI</name>
<evidence type="ECO:0000256" key="10">
    <source>
        <dbReference type="SAM" id="MobiDB-lite"/>
    </source>
</evidence>
<dbReference type="GO" id="GO:0005085">
    <property type="term" value="F:guanyl-nucleotide exchange factor activity"/>
    <property type="evidence" value="ECO:0007669"/>
    <property type="project" value="TreeGrafter"/>
</dbReference>
<dbReference type="InterPro" id="IPR037171">
    <property type="entry name" value="NagB/RpiA_transferase-like"/>
</dbReference>
<keyword evidence="12" id="KW-1185">Reference proteome</keyword>
<evidence type="ECO:0000256" key="5">
    <source>
        <dbReference type="ARBA" id="ARBA00022917"/>
    </source>
</evidence>
<evidence type="ECO:0000256" key="1">
    <source>
        <dbReference type="ARBA" id="ARBA00004514"/>
    </source>
</evidence>
<dbReference type="InterPro" id="IPR000649">
    <property type="entry name" value="IF-2B-related"/>
</dbReference>
<sequence>MSIGTSQSTQSGTGNAASGSSAAAGSQQHQQQQQLPIDVVAAFETHLTQEDIPAPIAALLTLCDLLDASRADTTAELIALLRTASHILKASLSNPVPASAGLDLMRRFVITQADRGGDFDAHRRHLVALAREFAVNTVPSCREKIIEKALPFIRDEAVILTHSYSRVVIGILKTLAQLGKGISVYVTESRPHGLGLRTYDELTAAGIPCTVILDSAVAYTMARVDLVLVGAEGIVESGGVINALGTYQMALVAKHAHRPFYACAESYKMCRLFPLSQADLPTSNAFLTFTDSAASGAKATSEGASGTSASKPVKQPLANADSQRNTENRRLMTRPMEEANPMVDYTLPQLISFIISDVGVLTPSGVADALLAVYGGSD</sequence>
<evidence type="ECO:0000256" key="2">
    <source>
        <dbReference type="ARBA" id="ARBA00007251"/>
    </source>
</evidence>
<protein>
    <recommendedName>
        <fullName evidence="6">Translation initiation factor eIF2B subunit alpha</fullName>
    </recommendedName>
    <alternativeName>
        <fullName evidence="7">eIF2B GDP-GTP exchange factor subunit alpha</fullName>
    </alternativeName>
</protein>
<dbReference type="GO" id="GO:0005829">
    <property type="term" value="C:cytosol"/>
    <property type="evidence" value="ECO:0007669"/>
    <property type="project" value="UniProtKB-SubCell"/>
</dbReference>
<evidence type="ECO:0000313" key="11">
    <source>
        <dbReference type="EMBL" id="KAE8244602.1"/>
    </source>
</evidence>
<dbReference type="SUPFAM" id="SSF100950">
    <property type="entry name" value="NagB/RpiA/CoA transferase-like"/>
    <property type="match status" value="1"/>
</dbReference>
<proteinExistence type="inferred from homology"/>
<comment type="subunit">
    <text evidence="8">Component of the translation initiation factor 2B (eIF2B) complex which is a heterodecamer of two sets of five different subunits: alpha, beta, gamma, delta and epsilon. Subunits alpha, beta and delta comprise a regulatory subcomplex and subunits epsilon and gamma comprise a catalytic subcomplex. Within the complex, the hexameric regulatory complex resides at the center, with the two heterodimeric catalytic subcomplexes bound on opposite sides.</text>
</comment>
<reference evidence="11" key="1">
    <citation type="submission" date="2016-04" db="EMBL/GenBank/DDBJ databases">
        <authorList>
            <person name="Nguyen H.D."/>
            <person name="Samba Siva P."/>
            <person name="Cullis J."/>
            <person name="Levesque C.A."/>
            <person name="Hambleton S."/>
        </authorList>
    </citation>
    <scope>NUCLEOTIDE SEQUENCE</scope>
    <source>
        <strain evidence="11">DAOMC 236416</strain>
    </source>
</reference>
<dbReference type="InterPro" id="IPR051501">
    <property type="entry name" value="eIF2B_alpha/beta/delta"/>
</dbReference>
<evidence type="ECO:0000256" key="4">
    <source>
        <dbReference type="ARBA" id="ARBA00022540"/>
    </source>
</evidence>
<organism evidence="11 12">
    <name type="scientific">Tilletia indica</name>
    <dbReference type="NCBI Taxonomy" id="43049"/>
    <lineage>
        <taxon>Eukaryota</taxon>
        <taxon>Fungi</taxon>
        <taxon>Dikarya</taxon>
        <taxon>Basidiomycota</taxon>
        <taxon>Ustilaginomycotina</taxon>
        <taxon>Exobasidiomycetes</taxon>
        <taxon>Tilletiales</taxon>
        <taxon>Tilletiaceae</taxon>
        <taxon>Tilletia</taxon>
    </lineage>
</organism>
<dbReference type="GO" id="GO:0005851">
    <property type="term" value="C:eukaryotic translation initiation factor 2B complex"/>
    <property type="evidence" value="ECO:0007669"/>
    <property type="project" value="TreeGrafter"/>
</dbReference>
<comment type="caution">
    <text evidence="11">The sequence shown here is derived from an EMBL/GenBank/DDBJ whole genome shotgun (WGS) entry which is preliminary data.</text>
</comment>
<accession>A0A177TK23</accession>
<evidence type="ECO:0000256" key="6">
    <source>
        <dbReference type="ARBA" id="ARBA00044208"/>
    </source>
</evidence>
<dbReference type="PANTHER" id="PTHR45860:SF1">
    <property type="entry name" value="TRANSLATION INITIATION FACTOR EIF-2B SUBUNIT ALPHA"/>
    <property type="match status" value="1"/>
</dbReference>
<dbReference type="Pfam" id="PF01008">
    <property type="entry name" value="IF-2B"/>
    <property type="match status" value="1"/>
</dbReference>
<comment type="similarity">
    <text evidence="2 9">Belongs to the eIF-2B alpha/beta/delta subunits family.</text>
</comment>
<feature type="region of interest" description="Disordered" evidence="10">
    <location>
        <begin position="1"/>
        <end position="31"/>
    </location>
</feature>
<keyword evidence="5" id="KW-0648">Protein biosynthesis</keyword>
<dbReference type="InterPro" id="IPR042528">
    <property type="entry name" value="elF-2B_alpha_N"/>
</dbReference>
<evidence type="ECO:0000256" key="3">
    <source>
        <dbReference type="ARBA" id="ARBA00022490"/>
    </source>
</evidence>
<dbReference type="Proteomes" id="UP000077521">
    <property type="component" value="Unassembled WGS sequence"/>
</dbReference>
<dbReference type="Gene3D" id="3.40.50.10470">
    <property type="entry name" value="Translation initiation factor eif-2b, domain 2"/>
    <property type="match status" value="1"/>
</dbReference>
<dbReference type="GO" id="GO:0003743">
    <property type="term" value="F:translation initiation factor activity"/>
    <property type="evidence" value="ECO:0007669"/>
    <property type="project" value="UniProtKB-KW"/>
</dbReference>